<dbReference type="GO" id="GO:0016491">
    <property type="term" value="F:oxidoreductase activity"/>
    <property type="evidence" value="ECO:0007669"/>
    <property type="project" value="UniProtKB-KW"/>
</dbReference>
<keyword evidence="3" id="KW-0285">Flavoprotein</keyword>
<dbReference type="PANTHER" id="PTHR42784">
    <property type="entry name" value="PYRANOSE 2-OXIDASE"/>
    <property type="match status" value="1"/>
</dbReference>
<organism evidence="6 7">
    <name type="scientific">Archangium gephyra</name>
    <dbReference type="NCBI Taxonomy" id="48"/>
    <lineage>
        <taxon>Bacteria</taxon>
        <taxon>Pseudomonadati</taxon>
        <taxon>Myxococcota</taxon>
        <taxon>Myxococcia</taxon>
        <taxon>Myxococcales</taxon>
        <taxon>Cystobacterineae</taxon>
        <taxon>Archangiaceae</taxon>
        <taxon>Archangium</taxon>
    </lineage>
</organism>
<accession>A0A2W5V6C8</accession>
<keyword evidence="4" id="KW-0274">FAD</keyword>
<evidence type="ECO:0008006" key="8">
    <source>
        <dbReference type="Google" id="ProtNLM"/>
    </source>
</evidence>
<dbReference type="AlphaFoldDB" id="A0A2W5V6C8"/>
<dbReference type="Proteomes" id="UP000249061">
    <property type="component" value="Unassembled WGS sequence"/>
</dbReference>
<dbReference type="SUPFAM" id="SSF51905">
    <property type="entry name" value="FAD/NAD(P)-binding domain"/>
    <property type="match status" value="1"/>
</dbReference>
<dbReference type="InterPro" id="IPR036188">
    <property type="entry name" value="FAD/NAD-bd_sf"/>
</dbReference>
<evidence type="ECO:0000256" key="3">
    <source>
        <dbReference type="ARBA" id="ARBA00022630"/>
    </source>
</evidence>
<dbReference type="PANTHER" id="PTHR42784:SF1">
    <property type="entry name" value="PYRANOSE 2-OXIDASE"/>
    <property type="match status" value="1"/>
</dbReference>
<reference evidence="6 7" key="1">
    <citation type="submission" date="2017-08" db="EMBL/GenBank/DDBJ databases">
        <title>Infants hospitalized years apart are colonized by the same room-sourced microbial strains.</title>
        <authorList>
            <person name="Brooks B."/>
            <person name="Olm M.R."/>
            <person name="Firek B.A."/>
            <person name="Baker R."/>
            <person name="Thomas B.C."/>
            <person name="Morowitz M.J."/>
            <person name="Banfield J.F."/>
        </authorList>
    </citation>
    <scope>NUCLEOTIDE SEQUENCE [LARGE SCALE GENOMIC DNA]</scope>
    <source>
        <strain evidence="6">S2_003_000_R2_14</strain>
    </source>
</reference>
<keyword evidence="5" id="KW-0560">Oxidoreductase</keyword>
<sequence length="446" mass="48270">MLDVLVVGSGLCGTLAAKHLEGEGRSVLVLEGGPGLPAALPGDIIGFQRAIAPLARTDSKAWAFRAPKGYEWHRVRARGGRTLLWGGWMERPPKDYFDARRRAGAAWPQALAVELETWIRRAEKVLTVRSGRRGPLHRKLAALGHKAATKRESVLIGQRRMLTAADVRLRSEVRCDSPVVRLEATSEGLIAYTASGEALSARRVVLAASPIETARILESSLPEKQRRRRINLFDHLIAGAIAIAPRERAGMHPVDAAEPSAVMHPPPSSRARFTTEVRGPTPLESLDAEDLNNLGFTAEEAAKHSFYVVFAMGETDADAPRQVEFDARSLDGLGRPSPRFVSRAHTPSEVSLGKKMNRQVLGLGRQLASSRERAFLIYDALDFSSGGHEVGTCLDRIDEHGQVTVLPGVYIADGAGVPAATDRHPSLTLAANALRVADALSRSMTS</sequence>
<proteinExistence type="inferred from homology"/>
<dbReference type="Gene3D" id="3.50.50.60">
    <property type="entry name" value="FAD/NAD(P)-binding domain"/>
    <property type="match status" value="2"/>
</dbReference>
<dbReference type="EMBL" id="QFQP01000043">
    <property type="protein sequence ID" value="PZR05621.1"/>
    <property type="molecule type" value="Genomic_DNA"/>
</dbReference>
<comment type="caution">
    <text evidence="6">The sequence shown here is derived from an EMBL/GenBank/DDBJ whole genome shotgun (WGS) entry which is preliminary data.</text>
</comment>
<dbReference type="InterPro" id="IPR051473">
    <property type="entry name" value="P2Ox-like"/>
</dbReference>
<gene>
    <name evidence="6" type="ORF">DI536_31720</name>
</gene>
<protein>
    <recommendedName>
        <fullName evidence="8">GMC family oxidoreductase</fullName>
    </recommendedName>
</protein>
<evidence type="ECO:0000256" key="5">
    <source>
        <dbReference type="ARBA" id="ARBA00023002"/>
    </source>
</evidence>
<evidence type="ECO:0000256" key="4">
    <source>
        <dbReference type="ARBA" id="ARBA00022827"/>
    </source>
</evidence>
<evidence type="ECO:0000313" key="7">
    <source>
        <dbReference type="Proteomes" id="UP000249061"/>
    </source>
</evidence>
<name>A0A2W5V6C8_9BACT</name>
<evidence type="ECO:0000256" key="2">
    <source>
        <dbReference type="ARBA" id="ARBA00010790"/>
    </source>
</evidence>
<evidence type="ECO:0000256" key="1">
    <source>
        <dbReference type="ARBA" id="ARBA00001974"/>
    </source>
</evidence>
<comment type="cofactor">
    <cofactor evidence="1">
        <name>FAD</name>
        <dbReference type="ChEBI" id="CHEBI:57692"/>
    </cofactor>
</comment>
<comment type="similarity">
    <text evidence="2">Belongs to the GMC oxidoreductase family.</text>
</comment>
<evidence type="ECO:0000313" key="6">
    <source>
        <dbReference type="EMBL" id="PZR05621.1"/>
    </source>
</evidence>